<feature type="compositionally biased region" description="Basic residues" evidence="1">
    <location>
        <begin position="1"/>
        <end position="16"/>
    </location>
</feature>
<dbReference type="Proteomes" id="UP000037035">
    <property type="component" value="Unassembled WGS sequence"/>
</dbReference>
<gene>
    <name evidence="3" type="ORF">VP01_91g2</name>
</gene>
<keyword evidence="2" id="KW-0812">Transmembrane</keyword>
<keyword evidence="4" id="KW-1185">Reference proteome</keyword>
<evidence type="ECO:0000256" key="2">
    <source>
        <dbReference type="SAM" id="Phobius"/>
    </source>
</evidence>
<feature type="transmembrane region" description="Helical" evidence="2">
    <location>
        <begin position="315"/>
        <end position="340"/>
    </location>
</feature>
<dbReference type="EMBL" id="LAVV01014827">
    <property type="protein sequence ID" value="KNZ44395.1"/>
    <property type="molecule type" value="Genomic_DNA"/>
</dbReference>
<reference evidence="3 4" key="1">
    <citation type="submission" date="2015-08" db="EMBL/GenBank/DDBJ databases">
        <title>Next Generation Sequencing and Analysis of the Genome of Puccinia sorghi L Schw, the Causal Agent of Maize Common Rust.</title>
        <authorList>
            <person name="Rochi L."/>
            <person name="Burguener G."/>
            <person name="Darino M."/>
            <person name="Turjanski A."/>
            <person name="Kreff E."/>
            <person name="Dieguez M.J."/>
            <person name="Sacco F."/>
        </authorList>
    </citation>
    <scope>NUCLEOTIDE SEQUENCE [LARGE SCALE GENOMIC DNA]</scope>
    <source>
        <strain evidence="3 4">RO10H11247</strain>
    </source>
</reference>
<proteinExistence type="predicted"/>
<feature type="transmembrane region" description="Helical" evidence="2">
    <location>
        <begin position="601"/>
        <end position="622"/>
    </location>
</feature>
<feature type="region of interest" description="Disordered" evidence="1">
    <location>
        <begin position="1"/>
        <end position="23"/>
    </location>
</feature>
<name>A0A0L6U9F4_9BASI</name>
<comment type="caution">
    <text evidence="3">The sequence shown here is derived from an EMBL/GenBank/DDBJ whole genome shotgun (WGS) entry which is preliminary data.</text>
</comment>
<evidence type="ECO:0000313" key="4">
    <source>
        <dbReference type="Proteomes" id="UP000037035"/>
    </source>
</evidence>
<dbReference type="AlphaFoldDB" id="A0A0L6U9F4"/>
<keyword evidence="2" id="KW-1133">Transmembrane helix</keyword>
<dbReference type="VEuPathDB" id="FungiDB:VP01_91g2"/>
<protein>
    <submittedName>
        <fullName evidence="3">Uncharacterized protein</fullName>
    </submittedName>
</protein>
<organism evidence="3 4">
    <name type="scientific">Puccinia sorghi</name>
    <dbReference type="NCBI Taxonomy" id="27349"/>
    <lineage>
        <taxon>Eukaryota</taxon>
        <taxon>Fungi</taxon>
        <taxon>Dikarya</taxon>
        <taxon>Basidiomycota</taxon>
        <taxon>Pucciniomycotina</taxon>
        <taxon>Pucciniomycetes</taxon>
        <taxon>Pucciniales</taxon>
        <taxon>Pucciniaceae</taxon>
        <taxon>Puccinia</taxon>
    </lineage>
</organism>
<sequence>MLSHPNKCKRKGRRMAKTTQRGIDQIRKTKKSQIVRGLNSSLLVDKEIKRKGKKRLRYNDTPQTSWIGSLNHSPATYLPPVDSIQRRLTLHPTPLLVCVESLLDLVDFCLTNIIKTHQAELKRLSSISQIWPAKERAHPGDNQSFNPIYNSPLICRFPLLSVPTTYYTIQLNWDVSRNQSNLGLNLLIQSMNTQSSAAQTNKDKFNQVRAYCKGCFEAPRYDAFLPFYSSKWNENSSCSSIVTFNSVKNLEFNLKRDFERILTTNSTDSAYYLTLSQEPSNLRMRINHFYDLVPWVFELIINLSCLLHNPQTKFLYVFSPAGLLTLFNSVILHLFGYLYLNKRDTPLLAKENKYWVQIQDMSGLYRIEPRVSLSSFSEKLWCQWNMTRPCGVKLGSQSYLYRHFESRKSVSYGKRDFSCIPNSCAIRDERNLNAGVFMTATVIQSTRLYEQLTPSTDALPDHSLSQQKSFFFFKKKKKGFNPSTPPLLPLNKLGRDGRQDQQRPLVVFTSAFNTTVYVLPSLTGLSIEQDDCPLPSEPDCYRTGYLGPQVPDYALSSTLFLRILLPSLSHLSTHRTLSCKLPDTSTSSYFLRIPFYSQSHWYHFCATVVLIFIFIFFFFRLASSIELTGFHRITP</sequence>
<keyword evidence="2" id="KW-0472">Membrane</keyword>
<feature type="transmembrane region" description="Helical" evidence="2">
    <location>
        <begin position="505"/>
        <end position="527"/>
    </location>
</feature>
<evidence type="ECO:0000256" key="1">
    <source>
        <dbReference type="SAM" id="MobiDB-lite"/>
    </source>
</evidence>
<accession>A0A0L6U9F4</accession>
<evidence type="ECO:0000313" key="3">
    <source>
        <dbReference type="EMBL" id="KNZ44395.1"/>
    </source>
</evidence>